<sequence length="244" mass="28060">MTMMETIRTQLMTRLYNNNTTATEKWLGVLCPKIATKLQKNIDLANTCYILPSGMGVYEVTNKDHKYIVHLLVKKYDYRRWQLTSIPCCHAISCLRSERKTPEDEVHKGYHISTYLQAYGNRIIPPRDSTTWDKTNGPYVKPPLYDKKVGRPRRSRKKQPHEVPEKNKMSKHGVTIHCSHCKGINHNKKGCELRKAAIPATEARKRKALEMLQHQQGKEKLVIAQEQTTCTAAQALLLFALTAF</sequence>
<evidence type="ECO:0000313" key="2">
    <source>
        <dbReference type="EMBL" id="JAD63857.1"/>
    </source>
</evidence>
<proteinExistence type="predicted"/>
<feature type="compositionally biased region" description="Basic residues" evidence="1">
    <location>
        <begin position="150"/>
        <end position="159"/>
    </location>
</feature>
<protein>
    <submittedName>
        <fullName evidence="2">Uncharacterized protein</fullName>
    </submittedName>
</protein>
<dbReference type="AlphaFoldDB" id="A0A0A9BX61"/>
<accession>A0A0A9BX61</accession>
<reference evidence="2" key="2">
    <citation type="journal article" date="2015" name="Data Brief">
        <title>Shoot transcriptome of the giant reed, Arundo donax.</title>
        <authorList>
            <person name="Barrero R.A."/>
            <person name="Guerrero F.D."/>
            <person name="Moolhuijzen P."/>
            <person name="Goolsby J.A."/>
            <person name="Tidwell J."/>
            <person name="Bellgard S.E."/>
            <person name="Bellgard M.I."/>
        </authorList>
    </citation>
    <scope>NUCLEOTIDE SEQUENCE</scope>
    <source>
        <tissue evidence="2">Shoot tissue taken approximately 20 cm above the soil surface</tissue>
    </source>
</reference>
<dbReference type="PANTHER" id="PTHR31973">
    <property type="entry name" value="POLYPROTEIN, PUTATIVE-RELATED"/>
    <property type="match status" value="1"/>
</dbReference>
<organism evidence="2">
    <name type="scientific">Arundo donax</name>
    <name type="common">Giant reed</name>
    <name type="synonym">Donax arundinaceus</name>
    <dbReference type="NCBI Taxonomy" id="35708"/>
    <lineage>
        <taxon>Eukaryota</taxon>
        <taxon>Viridiplantae</taxon>
        <taxon>Streptophyta</taxon>
        <taxon>Embryophyta</taxon>
        <taxon>Tracheophyta</taxon>
        <taxon>Spermatophyta</taxon>
        <taxon>Magnoliopsida</taxon>
        <taxon>Liliopsida</taxon>
        <taxon>Poales</taxon>
        <taxon>Poaceae</taxon>
        <taxon>PACMAD clade</taxon>
        <taxon>Arundinoideae</taxon>
        <taxon>Arundineae</taxon>
        <taxon>Arundo</taxon>
    </lineage>
</organism>
<dbReference type="PANTHER" id="PTHR31973:SF191">
    <property type="entry name" value="OS05G0489400 PROTEIN"/>
    <property type="match status" value="1"/>
</dbReference>
<name>A0A0A9BX61_ARUDO</name>
<evidence type="ECO:0000256" key="1">
    <source>
        <dbReference type="SAM" id="MobiDB-lite"/>
    </source>
</evidence>
<feature type="region of interest" description="Disordered" evidence="1">
    <location>
        <begin position="143"/>
        <end position="169"/>
    </location>
</feature>
<dbReference type="EMBL" id="GBRH01234038">
    <property type="protein sequence ID" value="JAD63857.1"/>
    <property type="molecule type" value="Transcribed_RNA"/>
</dbReference>
<reference evidence="2" key="1">
    <citation type="submission" date="2014-09" db="EMBL/GenBank/DDBJ databases">
        <authorList>
            <person name="Magalhaes I.L.F."/>
            <person name="Oliveira U."/>
            <person name="Santos F.R."/>
            <person name="Vidigal T.H.D.A."/>
            <person name="Brescovit A.D."/>
            <person name="Santos A.J."/>
        </authorList>
    </citation>
    <scope>NUCLEOTIDE SEQUENCE</scope>
    <source>
        <tissue evidence="2">Shoot tissue taken approximately 20 cm above the soil surface</tissue>
    </source>
</reference>